<sequence>MIRPRLKASSSTIPNAPATAMNHVFPVATQALGRGTILSSHVLRPPFASIACIRSKYTALFSTDTRACREPQSSSWRRRRDVQELGIKFPTGQRYKSSKTPTKKVIPAKRPTSSAPKASAPKSAIPKPKSFKSPPPRPISVAPASTPASTPPKNDNIAPPPNPKQVNLSSKDVLQIFGPGLTFEKGMYVLQELQTRRVTGSLADIGIAFPDQPEITDLHATKGLSWLRSEYPIDEEAAAAEWAEEEIAKLEGSYLKRAEELHLYKRTPEEEKKEEIDDTGRENEAVEVVEEKITQIQQHSNRGLYGESVLEARQKELKAQEEAKAAARELEAEEKGVEVQHQPYKGHEIIVRQAAELDDRRQRKKEYKERLAAAAELPTEQILMNRSAFSRLWAPYLFGTAIVLASVAWASVYIPPLAENRLFTSIPPSVTTIGTIIAMNFAVFVLWKRPEMWRTMNRYFLLSSGHPNAFSIVGNIFSHQTFRHFGSNMFWLVVLGGVLHDELTRAPFLAVFLLTGVAGALTSLTYAVLTKDLLLASVGASGAAYGLIGTFLTITPTRWFGIAFPTRQSTPLTSFTDAPSPSPPPSAIDTPSPENDHIGTLDEFNAVSEAVPTKKRYGIDAPGWTVLVVLFVFESVSFWRTRKGRALSGGSDHLAHLGGLVSGAAVGWGLRYRGGGGGKEGIKGGRES</sequence>
<dbReference type="SUPFAM" id="SSF144091">
    <property type="entry name" value="Rhomboid-like"/>
    <property type="match status" value="2"/>
</dbReference>
<proteinExistence type="inferred from homology"/>
<dbReference type="Gene3D" id="1.20.1540.10">
    <property type="entry name" value="Rhomboid-like"/>
    <property type="match status" value="1"/>
</dbReference>
<feature type="domain" description="Peptidase S54 rhomboid" evidence="10">
    <location>
        <begin position="471"/>
        <end position="568"/>
    </location>
</feature>
<dbReference type="GO" id="GO:0016020">
    <property type="term" value="C:membrane"/>
    <property type="evidence" value="ECO:0007669"/>
    <property type="project" value="UniProtKB-SubCell"/>
</dbReference>
<evidence type="ECO:0000256" key="1">
    <source>
        <dbReference type="ARBA" id="ARBA00004141"/>
    </source>
</evidence>
<feature type="compositionally biased region" description="Low complexity" evidence="8">
    <location>
        <begin position="108"/>
        <end position="132"/>
    </location>
</feature>
<feature type="region of interest" description="Disordered" evidence="8">
    <location>
        <begin position="571"/>
        <end position="594"/>
    </location>
</feature>
<comment type="caution">
    <text evidence="11">The sequence shown here is derived from an EMBL/GenBank/DDBJ whole genome shotgun (WGS) entry which is preliminary data.</text>
</comment>
<feature type="transmembrane region" description="Helical" evidence="9">
    <location>
        <begin position="459"/>
        <end position="476"/>
    </location>
</feature>
<evidence type="ECO:0000256" key="7">
    <source>
        <dbReference type="SAM" id="Coils"/>
    </source>
</evidence>
<accession>A0A9P4TZ62</accession>
<dbReference type="OrthoDB" id="10260614at2759"/>
<evidence type="ECO:0000256" key="6">
    <source>
        <dbReference type="ARBA" id="ARBA00023136"/>
    </source>
</evidence>
<feature type="transmembrane region" description="Helical" evidence="9">
    <location>
        <begin position="533"/>
        <end position="554"/>
    </location>
</feature>
<name>A0A9P4TZ62_9PEZI</name>
<feature type="transmembrane region" description="Helical" evidence="9">
    <location>
        <begin position="426"/>
        <end position="447"/>
    </location>
</feature>
<comment type="subcellular location">
    <subcellularLocation>
        <location evidence="1">Membrane</location>
        <topology evidence="1">Multi-pass membrane protein</topology>
    </subcellularLocation>
</comment>
<comment type="similarity">
    <text evidence="2">Belongs to the peptidase S54 family.</text>
</comment>
<dbReference type="Pfam" id="PF01694">
    <property type="entry name" value="Rhomboid"/>
    <property type="match status" value="1"/>
</dbReference>
<evidence type="ECO:0000313" key="11">
    <source>
        <dbReference type="EMBL" id="KAF2431046.1"/>
    </source>
</evidence>
<dbReference type="EMBL" id="MU007034">
    <property type="protein sequence ID" value="KAF2431046.1"/>
    <property type="molecule type" value="Genomic_DNA"/>
</dbReference>
<feature type="region of interest" description="Disordered" evidence="8">
    <location>
        <begin position="66"/>
        <end position="169"/>
    </location>
</feature>
<dbReference type="PANTHER" id="PTHR43731:SF14">
    <property type="entry name" value="PRESENILIN-ASSOCIATED RHOMBOID-LIKE PROTEIN, MITOCHONDRIAL"/>
    <property type="match status" value="1"/>
</dbReference>
<evidence type="ECO:0000256" key="4">
    <source>
        <dbReference type="ARBA" id="ARBA00022801"/>
    </source>
</evidence>
<evidence type="ECO:0000256" key="2">
    <source>
        <dbReference type="ARBA" id="ARBA00009045"/>
    </source>
</evidence>
<feature type="transmembrane region" description="Helical" evidence="9">
    <location>
        <begin position="624"/>
        <end position="641"/>
    </location>
</feature>
<feature type="compositionally biased region" description="Low complexity" evidence="8">
    <location>
        <begin position="139"/>
        <end position="152"/>
    </location>
</feature>
<evidence type="ECO:0000256" key="5">
    <source>
        <dbReference type="ARBA" id="ARBA00022989"/>
    </source>
</evidence>
<feature type="transmembrane region" description="Helical" evidence="9">
    <location>
        <begin position="393"/>
        <end position="414"/>
    </location>
</feature>
<feature type="transmembrane region" description="Helical" evidence="9">
    <location>
        <begin position="506"/>
        <end position="527"/>
    </location>
</feature>
<evidence type="ECO:0000256" key="8">
    <source>
        <dbReference type="SAM" id="MobiDB-lite"/>
    </source>
</evidence>
<protein>
    <recommendedName>
        <fullName evidence="10">Peptidase S54 rhomboid domain-containing protein</fullName>
    </recommendedName>
</protein>
<evidence type="ECO:0000256" key="3">
    <source>
        <dbReference type="ARBA" id="ARBA00022692"/>
    </source>
</evidence>
<keyword evidence="7" id="KW-0175">Coiled coil</keyword>
<dbReference type="Proteomes" id="UP000800235">
    <property type="component" value="Unassembled WGS sequence"/>
</dbReference>
<dbReference type="InterPro" id="IPR050925">
    <property type="entry name" value="Rhomboid_protease_S54"/>
</dbReference>
<keyword evidence="3 9" id="KW-0812">Transmembrane</keyword>
<dbReference type="InterPro" id="IPR022764">
    <property type="entry name" value="Peptidase_S54_rhomboid_dom"/>
</dbReference>
<keyword evidence="4" id="KW-0378">Hydrolase</keyword>
<keyword evidence="5 9" id="KW-1133">Transmembrane helix</keyword>
<dbReference type="GO" id="GO:0006465">
    <property type="term" value="P:signal peptide processing"/>
    <property type="evidence" value="ECO:0007669"/>
    <property type="project" value="TreeGrafter"/>
</dbReference>
<organism evidence="11 12">
    <name type="scientific">Tothia fuscella</name>
    <dbReference type="NCBI Taxonomy" id="1048955"/>
    <lineage>
        <taxon>Eukaryota</taxon>
        <taxon>Fungi</taxon>
        <taxon>Dikarya</taxon>
        <taxon>Ascomycota</taxon>
        <taxon>Pezizomycotina</taxon>
        <taxon>Dothideomycetes</taxon>
        <taxon>Pleosporomycetidae</taxon>
        <taxon>Venturiales</taxon>
        <taxon>Cylindrosympodiaceae</taxon>
        <taxon>Tothia</taxon>
    </lineage>
</organism>
<gene>
    <name evidence="11" type="ORF">EJ08DRAFT_678619</name>
</gene>
<dbReference type="InterPro" id="IPR035952">
    <property type="entry name" value="Rhomboid-like_sf"/>
</dbReference>
<feature type="compositionally biased region" description="Polar residues" evidence="8">
    <location>
        <begin position="66"/>
        <end position="75"/>
    </location>
</feature>
<dbReference type="PANTHER" id="PTHR43731">
    <property type="entry name" value="RHOMBOID PROTEASE"/>
    <property type="match status" value="1"/>
</dbReference>
<evidence type="ECO:0000256" key="9">
    <source>
        <dbReference type="SAM" id="Phobius"/>
    </source>
</evidence>
<dbReference type="AlphaFoldDB" id="A0A9P4TZ62"/>
<dbReference type="GO" id="GO:0004252">
    <property type="term" value="F:serine-type endopeptidase activity"/>
    <property type="evidence" value="ECO:0007669"/>
    <property type="project" value="InterPro"/>
</dbReference>
<keyword evidence="12" id="KW-1185">Reference proteome</keyword>
<evidence type="ECO:0000313" key="12">
    <source>
        <dbReference type="Proteomes" id="UP000800235"/>
    </source>
</evidence>
<keyword evidence="6 9" id="KW-0472">Membrane</keyword>
<feature type="coiled-coil region" evidence="7">
    <location>
        <begin position="309"/>
        <end position="377"/>
    </location>
</feature>
<evidence type="ECO:0000259" key="10">
    <source>
        <dbReference type="Pfam" id="PF01694"/>
    </source>
</evidence>
<reference evidence="11" key="1">
    <citation type="journal article" date="2020" name="Stud. Mycol.">
        <title>101 Dothideomycetes genomes: a test case for predicting lifestyles and emergence of pathogens.</title>
        <authorList>
            <person name="Haridas S."/>
            <person name="Albert R."/>
            <person name="Binder M."/>
            <person name="Bloem J."/>
            <person name="Labutti K."/>
            <person name="Salamov A."/>
            <person name="Andreopoulos B."/>
            <person name="Baker S."/>
            <person name="Barry K."/>
            <person name="Bills G."/>
            <person name="Bluhm B."/>
            <person name="Cannon C."/>
            <person name="Castanera R."/>
            <person name="Culley D."/>
            <person name="Daum C."/>
            <person name="Ezra D."/>
            <person name="Gonzalez J."/>
            <person name="Henrissat B."/>
            <person name="Kuo A."/>
            <person name="Liang C."/>
            <person name="Lipzen A."/>
            <person name="Lutzoni F."/>
            <person name="Magnuson J."/>
            <person name="Mondo S."/>
            <person name="Nolan M."/>
            <person name="Ohm R."/>
            <person name="Pangilinan J."/>
            <person name="Park H.-J."/>
            <person name="Ramirez L."/>
            <person name="Alfaro M."/>
            <person name="Sun H."/>
            <person name="Tritt A."/>
            <person name="Yoshinaga Y."/>
            <person name="Zwiers L.-H."/>
            <person name="Turgeon B."/>
            <person name="Goodwin S."/>
            <person name="Spatafora J."/>
            <person name="Crous P."/>
            <person name="Grigoriev I."/>
        </authorList>
    </citation>
    <scope>NUCLEOTIDE SEQUENCE</scope>
    <source>
        <strain evidence="11">CBS 130266</strain>
    </source>
</reference>